<dbReference type="GO" id="GO:0003677">
    <property type="term" value="F:DNA binding"/>
    <property type="evidence" value="ECO:0007669"/>
    <property type="project" value="UniProtKB-KW"/>
</dbReference>
<dbReference type="PROSITE" id="PS51253">
    <property type="entry name" value="HTH_CENPB"/>
    <property type="match status" value="1"/>
</dbReference>
<accession>A0A9Q5N8F3</accession>
<protein>
    <recommendedName>
        <fullName evidence="3">HTH CENPB-type domain-containing protein</fullName>
    </recommendedName>
</protein>
<name>A0A9Q5N8F3_SANBA</name>
<dbReference type="InterPro" id="IPR006600">
    <property type="entry name" value="HTH_CenpB_DNA-bd_dom"/>
</dbReference>
<dbReference type="EMBL" id="LNZH02000125">
    <property type="protein sequence ID" value="OCB90587.1"/>
    <property type="molecule type" value="Genomic_DNA"/>
</dbReference>
<keyword evidence="1" id="KW-0238">DNA-binding</keyword>
<keyword evidence="2" id="KW-0175">Coiled coil</keyword>
<evidence type="ECO:0000313" key="5">
    <source>
        <dbReference type="Proteomes" id="UP000757232"/>
    </source>
</evidence>
<evidence type="ECO:0000256" key="2">
    <source>
        <dbReference type="SAM" id="Coils"/>
    </source>
</evidence>
<gene>
    <name evidence="4" type="ORF">A7U60_g2204</name>
</gene>
<organism evidence="4 5">
    <name type="scientific">Sanghuangporus baumii</name>
    <name type="common">Phellinus baumii</name>
    <dbReference type="NCBI Taxonomy" id="108892"/>
    <lineage>
        <taxon>Eukaryota</taxon>
        <taxon>Fungi</taxon>
        <taxon>Dikarya</taxon>
        <taxon>Basidiomycota</taxon>
        <taxon>Agaricomycotina</taxon>
        <taxon>Agaricomycetes</taxon>
        <taxon>Hymenochaetales</taxon>
        <taxon>Hymenochaetaceae</taxon>
        <taxon>Sanghuangporus</taxon>
    </lineage>
</organism>
<dbReference type="Proteomes" id="UP000757232">
    <property type="component" value="Unassembled WGS sequence"/>
</dbReference>
<dbReference type="AlphaFoldDB" id="A0A9Q5N8F3"/>
<proteinExistence type="predicted"/>
<feature type="coiled-coil region" evidence="2">
    <location>
        <begin position="2"/>
        <end position="29"/>
    </location>
</feature>
<dbReference type="OrthoDB" id="2917041at2759"/>
<comment type="caution">
    <text evidence="4">The sequence shown here is derived from an EMBL/GenBank/DDBJ whole genome shotgun (WGS) entry which is preliminary data.</text>
</comment>
<reference evidence="4" key="1">
    <citation type="submission" date="2016-06" db="EMBL/GenBank/DDBJ databases">
        <title>Draft Genome sequence of the fungus Inonotus baumii.</title>
        <authorList>
            <person name="Zhu H."/>
            <person name="Lin W."/>
        </authorList>
    </citation>
    <scope>NUCLEOTIDE SEQUENCE</scope>
    <source>
        <strain evidence="4">821</strain>
    </source>
</reference>
<dbReference type="Pfam" id="PF03221">
    <property type="entry name" value="HTH_Tnp_Tc5"/>
    <property type="match status" value="1"/>
</dbReference>
<evidence type="ECO:0000259" key="3">
    <source>
        <dbReference type="PROSITE" id="PS51253"/>
    </source>
</evidence>
<feature type="domain" description="HTH CENPB-type" evidence="3">
    <location>
        <begin position="71"/>
        <end position="143"/>
    </location>
</feature>
<sequence length="264" mass="30330">MVKHAESKSKQKKKAREKIENNIRRAMEAYRAELIKPKEQRLGLRKITAMYDGVMVGTLRNRVEGGRSITEFNATKQKLSREDEEQLTALIQLSSDRGLVFTHDDIRNAANAILRQRHGPQFEAVGIQWVHRYLERHYSEVKTYWSTHLDCQRADCLNPVAVKKWFDIIEKEIVAKKVPPELIFGMDESGFQLANDAKVRCAGRTNRKLQPRRGGANRENITALVTICADGTALKPLVIFKGQHVMTRWTENNVADVRQVYAYL</sequence>
<evidence type="ECO:0000313" key="4">
    <source>
        <dbReference type="EMBL" id="OCB90587.1"/>
    </source>
</evidence>
<keyword evidence="5" id="KW-1185">Reference proteome</keyword>
<evidence type="ECO:0000256" key="1">
    <source>
        <dbReference type="ARBA" id="ARBA00023125"/>
    </source>
</evidence>